<accession>A0ABQ5EFG9</accession>
<name>A0ABQ5EFG9_9ASTR</name>
<feature type="compositionally biased region" description="Basic and acidic residues" evidence="1">
    <location>
        <begin position="50"/>
        <end position="66"/>
    </location>
</feature>
<dbReference type="EMBL" id="BQNB010016257">
    <property type="protein sequence ID" value="GJT49669.1"/>
    <property type="molecule type" value="Genomic_DNA"/>
</dbReference>
<reference evidence="2" key="2">
    <citation type="submission" date="2022-01" db="EMBL/GenBank/DDBJ databases">
        <authorList>
            <person name="Yamashiro T."/>
            <person name="Shiraishi A."/>
            <person name="Satake H."/>
            <person name="Nakayama K."/>
        </authorList>
    </citation>
    <scope>NUCLEOTIDE SEQUENCE</scope>
</reference>
<dbReference type="Proteomes" id="UP001151760">
    <property type="component" value="Unassembled WGS sequence"/>
</dbReference>
<protein>
    <submittedName>
        <fullName evidence="2">Retrotransposon protein, putative, ty1-copia subclass</fullName>
    </submittedName>
</protein>
<sequence>MDGERKPSYQYLRVWGCLAKVAVPTPKAQKIGPKSVDCISLGYIDKVVQDKRQRDDNDLQDERQDQTEEEEVEPRRSKRARNEKSFGPDFVSFMVENEPTSYREAVTSSEGQQWREAIKSEIESILQNHTWELVDLPPGCKTTRL</sequence>
<gene>
    <name evidence="2" type="ORF">Tco_0975826</name>
</gene>
<feature type="region of interest" description="Disordered" evidence="1">
    <location>
        <begin position="50"/>
        <end position="84"/>
    </location>
</feature>
<evidence type="ECO:0000313" key="3">
    <source>
        <dbReference type="Proteomes" id="UP001151760"/>
    </source>
</evidence>
<reference evidence="2" key="1">
    <citation type="journal article" date="2022" name="Int. J. Mol. Sci.">
        <title>Draft Genome of Tanacetum Coccineum: Genomic Comparison of Closely Related Tanacetum-Family Plants.</title>
        <authorList>
            <person name="Yamashiro T."/>
            <person name="Shiraishi A."/>
            <person name="Nakayama K."/>
            <person name="Satake H."/>
        </authorList>
    </citation>
    <scope>NUCLEOTIDE SEQUENCE</scope>
</reference>
<comment type="caution">
    <text evidence="2">The sequence shown here is derived from an EMBL/GenBank/DDBJ whole genome shotgun (WGS) entry which is preliminary data.</text>
</comment>
<keyword evidence="3" id="KW-1185">Reference proteome</keyword>
<organism evidence="2 3">
    <name type="scientific">Tanacetum coccineum</name>
    <dbReference type="NCBI Taxonomy" id="301880"/>
    <lineage>
        <taxon>Eukaryota</taxon>
        <taxon>Viridiplantae</taxon>
        <taxon>Streptophyta</taxon>
        <taxon>Embryophyta</taxon>
        <taxon>Tracheophyta</taxon>
        <taxon>Spermatophyta</taxon>
        <taxon>Magnoliopsida</taxon>
        <taxon>eudicotyledons</taxon>
        <taxon>Gunneridae</taxon>
        <taxon>Pentapetalae</taxon>
        <taxon>asterids</taxon>
        <taxon>campanulids</taxon>
        <taxon>Asterales</taxon>
        <taxon>Asteraceae</taxon>
        <taxon>Asteroideae</taxon>
        <taxon>Anthemideae</taxon>
        <taxon>Anthemidinae</taxon>
        <taxon>Tanacetum</taxon>
    </lineage>
</organism>
<evidence type="ECO:0000313" key="2">
    <source>
        <dbReference type="EMBL" id="GJT49669.1"/>
    </source>
</evidence>
<evidence type="ECO:0000256" key="1">
    <source>
        <dbReference type="SAM" id="MobiDB-lite"/>
    </source>
</evidence>
<proteinExistence type="predicted"/>